<dbReference type="RefSeq" id="XP_016473127.1">
    <property type="nucleotide sequence ID" value="XM_016617641.1"/>
</dbReference>
<organism evidence="1">
    <name type="scientific">Nicotiana tabacum</name>
    <name type="common">Common tobacco</name>
    <dbReference type="NCBI Taxonomy" id="4097"/>
    <lineage>
        <taxon>Eukaryota</taxon>
        <taxon>Viridiplantae</taxon>
        <taxon>Streptophyta</taxon>
        <taxon>Embryophyta</taxon>
        <taxon>Tracheophyta</taxon>
        <taxon>Spermatophyta</taxon>
        <taxon>Magnoliopsida</taxon>
        <taxon>eudicotyledons</taxon>
        <taxon>Gunneridae</taxon>
        <taxon>Pentapetalae</taxon>
        <taxon>asterids</taxon>
        <taxon>lamiids</taxon>
        <taxon>Solanales</taxon>
        <taxon>Solanaceae</taxon>
        <taxon>Nicotianoideae</taxon>
        <taxon>Nicotianeae</taxon>
        <taxon>Nicotiana</taxon>
    </lineage>
</organism>
<evidence type="ECO:0000313" key="1">
    <source>
        <dbReference type="RefSeq" id="XP_016473127.1"/>
    </source>
</evidence>
<name>A0A1S4A905_TOBAC</name>
<dbReference type="AlphaFoldDB" id="A0A1S4A905"/>
<sequence length="136" mass="15824">MLEVWSPEMKLDSKRSVPKQQVIKRTEAQMCNPQKKLRTAEFHLPPQTKKKNLKELSAMCGPYMNCAAAELGLRVIDQRVSKNTRSRSLYEVRTVQELYGRRRLPRGRSPKMCGRRRLPCGRSPKMCSRRTHIPTN</sequence>
<gene>
    <name evidence="1" type="primary">LOC107795074</name>
</gene>
<reference evidence="1" key="1">
    <citation type="submission" date="2025-08" db="UniProtKB">
        <authorList>
            <consortium name="RefSeq"/>
        </authorList>
    </citation>
    <scope>IDENTIFICATION</scope>
</reference>
<protein>
    <submittedName>
        <fullName evidence="1">Uncharacterized protein</fullName>
    </submittedName>
</protein>
<dbReference type="KEGG" id="nta:107795074"/>
<accession>A0A1S4A905</accession>
<proteinExistence type="predicted"/>
<dbReference type="PaxDb" id="4097-A0A1S4A905"/>